<dbReference type="RefSeq" id="WP_048513889.1">
    <property type="nucleotide sequence ID" value="NZ_FUXD01000017.1"/>
</dbReference>
<dbReference type="PATRIC" id="fig|1122219.3.peg.586"/>
<dbReference type="STRING" id="39029.BSR42_03705"/>
<dbReference type="EMBL" id="LEKT01000014">
    <property type="protein sequence ID" value="KMO86829.1"/>
    <property type="molecule type" value="Genomic_DNA"/>
</dbReference>
<organism evidence="2 3">
    <name type="scientific">Megasphaera cerevisiae DSM 20462</name>
    <dbReference type="NCBI Taxonomy" id="1122219"/>
    <lineage>
        <taxon>Bacteria</taxon>
        <taxon>Bacillati</taxon>
        <taxon>Bacillota</taxon>
        <taxon>Negativicutes</taxon>
        <taxon>Veillonellales</taxon>
        <taxon>Veillonellaceae</taxon>
        <taxon>Megasphaera</taxon>
    </lineage>
</organism>
<accession>A0A0J6WW63</accession>
<dbReference type="AlphaFoldDB" id="A0A0J6WW63"/>
<evidence type="ECO:0000256" key="1">
    <source>
        <dbReference type="SAM" id="Phobius"/>
    </source>
</evidence>
<reference evidence="2 3" key="1">
    <citation type="submission" date="2015-06" db="EMBL/GenBank/DDBJ databases">
        <title>Draft genome sequence of beer spoilage bacterium Megasphaera cerevisiae type strain 20462.</title>
        <authorList>
            <person name="Kutumbaka K."/>
            <person name="Pasmowitz J."/>
            <person name="Mategko J."/>
            <person name="Reyes D."/>
            <person name="Friedrich A."/>
            <person name="Han S."/>
            <person name="Martens-Habbena W."/>
            <person name="Neal-McKinney J."/>
            <person name="Janagama H.K."/>
            <person name="Nadala C."/>
            <person name="Samadpour M."/>
        </authorList>
    </citation>
    <scope>NUCLEOTIDE SEQUENCE [LARGE SCALE GENOMIC DNA]</scope>
    <source>
        <strain evidence="2 3">DSM 20462</strain>
    </source>
</reference>
<keyword evidence="1" id="KW-0812">Transmembrane</keyword>
<dbReference type="OrthoDB" id="2887044at2"/>
<name>A0A0J6WW63_9FIRM</name>
<gene>
    <name evidence="2" type="ORF">AB840_05780</name>
</gene>
<dbReference type="GO" id="GO:0005840">
    <property type="term" value="C:ribosome"/>
    <property type="evidence" value="ECO:0007669"/>
    <property type="project" value="UniProtKB-KW"/>
</dbReference>
<evidence type="ECO:0000313" key="2">
    <source>
        <dbReference type="EMBL" id="KMO86829.1"/>
    </source>
</evidence>
<proteinExistence type="predicted"/>
<evidence type="ECO:0000313" key="3">
    <source>
        <dbReference type="Proteomes" id="UP000036503"/>
    </source>
</evidence>
<feature type="transmembrane region" description="Helical" evidence="1">
    <location>
        <begin position="6"/>
        <end position="25"/>
    </location>
</feature>
<comment type="caution">
    <text evidence="2">The sequence shown here is derived from an EMBL/GenBank/DDBJ whole genome shotgun (WGS) entry which is preliminary data.</text>
</comment>
<keyword evidence="2" id="KW-0687">Ribonucleoprotein</keyword>
<keyword evidence="1" id="KW-0472">Membrane</keyword>
<sequence length="72" mass="7862">MFQNSDFWIGLGIGVVAGVFGYKLLSEREQQLLALQQPAAGSVSANVPLAELQRQKEELEDMIAAQEAAQEK</sequence>
<keyword evidence="2" id="KW-0689">Ribosomal protein</keyword>
<protein>
    <submittedName>
        <fullName evidence="2">50S ribosomal protein L9</fullName>
    </submittedName>
</protein>
<dbReference type="InParanoid" id="A0A0J6WW63"/>
<keyword evidence="3" id="KW-1185">Reference proteome</keyword>
<keyword evidence="1" id="KW-1133">Transmembrane helix</keyword>
<dbReference type="Proteomes" id="UP000036503">
    <property type="component" value="Unassembled WGS sequence"/>
</dbReference>